<evidence type="ECO:0000256" key="6">
    <source>
        <dbReference type="ARBA" id="ARBA00022840"/>
    </source>
</evidence>
<dbReference type="Gene3D" id="3.30.63.10">
    <property type="entry name" value="Guanylate Kinase phosphate binding domain"/>
    <property type="match status" value="1"/>
</dbReference>
<comment type="similarity">
    <text evidence="1">Belongs to the guanylate kinase family.</text>
</comment>
<dbReference type="EMBL" id="CAJFCJ010000009">
    <property type="protein sequence ID" value="CAD5118549.1"/>
    <property type="molecule type" value="Genomic_DNA"/>
</dbReference>
<dbReference type="OrthoDB" id="6334211at2759"/>
<evidence type="ECO:0000259" key="7">
    <source>
        <dbReference type="PROSITE" id="PS50052"/>
    </source>
</evidence>
<dbReference type="InterPro" id="IPR008145">
    <property type="entry name" value="GK/Ca_channel_bsu"/>
</dbReference>
<dbReference type="InterPro" id="IPR017665">
    <property type="entry name" value="Guanylate_kinase"/>
</dbReference>
<evidence type="ECO:0000256" key="2">
    <source>
        <dbReference type="ARBA" id="ARBA00012961"/>
    </source>
</evidence>
<dbReference type="InterPro" id="IPR008144">
    <property type="entry name" value="Guanylate_kin-like_dom"/>
</dbReference>
<dbReference type="SUPFAM" id="SSF52540">
    <property type="entry name" value="P-loop containing nucleoside triphosphate hydrolases"/>
    <property type="match status" value="1"/>
</dbReference>
<keyword evidence="9" id="KW-1185">Reference proteome</keyword>
<name>A0A7I8VS57_9ANNE</name>
<sequence length="196" mass="22370">MASIRPVVLSGPSGSGKSTLLKKLMEEYPKCFAFSVSHTTRDPRPGEKHGTHYYYVSREEMTKMISNNEFVEHAEFSNNLYGTSKMAIEKVQASGRICMLDIDMQGVKNIKKTDLNPLCIFIQPPSLEKLEQRLRDRKTDTEEAIQRRLKIANGEMEYSKTQGAYDHIVINDELEISYQKLKGLLIKVSSICFNLE</sequence>
<dbReference type="EC" id="2.7.4.8" evidence="2"/>
<dbReference type="CDD" id="cd00071">
    <property type="entry name" value="GMPK"/>
    <property type="match status" value="1"/>
</dbReference>
<dbReference type="Pfam" id="PF00625">
    <property type="entry name" value="Guanylate_kin"/>
    <property type="match status" value="1"/>
</dbReference>
<evidence type="ECO:0000313" key="9">
    <source>
        <dbReference type="Proteomes" id="UP000549394"/>
    </source>
</evidence>
<evidence type="ECO:0000256" key="5">
    <source>
        <dbReference type="ARBA" id="ARBA00022777"/>
    </source>
</evidence>
<reference evidence="8 9" key="1">
    <citation type="submission" date="2020-08" db="EMBL/GenBank/DDBJ databases">
        <authorList>
            <person name="Hejnol A."/>
        </authorList>
    </citation>
    <scope>NUCLEOTIDE SEQUENCE [LARGE SCALE GENOMIC DNA]</scope>
</reference>
<dbReference type="GO" id="GO:0004385">
    <property type="term" value="F:GMP kinase activity"/>
    <property type="evidence" value="ECO:0007669"/>
    <property type="project" value="UniProtKB-EC"/>
</dbReference>
<dbReference type="PROSITE" id="PS50052">
    <property type="entry name" value="GUANYLATE_KINASE_2"/>
    <property type="match status" value="1"/>
</dbReference>
<gene>
    <name evidence="8" type="ORF">DGYR_LOCUS6906</name>
</gene>
<dbReference type="PANTHER" id="PTHR23117:SF13">
    <property type="entry name" value="GUANYLATE KINASE"/>
    <property type="match status" value="1"/>
</dbReference>
<evidence type="ECO:0000313" key="8">
    <source>
        <dbReference type="EMBL" id="CAD5118549.1"/>
    </source>
</evidence>
<comment type="caution">
    <text evidence="8">The sequence shown here is derived from an EMBL/GenBank/DDBJ whole genome shotgun (WGS) entry which is preliminary data.</text>
</comment>
<evidence type="ECO:0000256" key="1">
    <source>
        <dbReference type="ARBA" id="ARBA00005790"/>
    </source>
</evidence>
<dbReference type="GO" id="GO:0005524">
    <property type="term" value="F:ATP binding"/>
    <property type="evidence" value="ECO:0007669"/>
    <property type="project" value="UniProtKB-KW"/>
</dbReference>
<feature type="domain" description="Guanylate kinase-like" evidence="7">
    <location>
        <begin position="4"/>
        <end position="186"/>
    </location>
</feature>
<keyword evidence="5" id="KW-0418">Kinase</keyword>
<dbReference type="FunFam" id="3.40.50.300:FF:000776">
    <property type="entry name" value="Guanylate kinase 2"/>
    <property type="match status" value="1"/>
</dbReference>
<accession>A0A7I8VS57</accession>
<dbReference type="InterPro" id="IPR027417">
    <property type="entry name" value="P-loop_NTPase"/>
</dbReference>
<dbReference type="HAMAP" id="MF_00328">
    <property type="entry name" value="Guanylate_kinase"/>
    <property type="match status" value="1"/>
</dbReference>
<dbReference type="SMART" id="SM00072">
    <property type="entry name" value="GuKc"/>
    <property type="match status" value="1"/>
</dbReference>
<keyword evidence="4" id="KW-0547">Nucleotide-binding</keyword>
<dbReference type="AlphaFoldDB" id="A0A7I8VS57"/>
<evidence type="ECO:0000256" key="3">
    <source>
        <dbReference type="ARBA" id="ARBA00022679"/>
    </source>
</evidence>
<protein>
    <recommendedName>
        <fullName evidence="2">guanylate kinase</fullName>
        <ecNumber evidence="2">2.7.4.8</ecNumber>
    </recommendedName>
</protein>
<proteinExistence type="inferred from homology"/>
<dbReference type="Proteomes" id="UP000549394">
    <property type="component" value="Unassembled WGS sequence"/>
</dbReference>
<dbReference type="PANTHER" id="PTHR23117">
    <property type="entry name" value="GUANYLATE KINASE-RELATED"/>
    <property type="match status" value="1"/>
</dbReference>
<dbReference type="NCBIfam" id="TIGR03263">
    <property type="entry name" value="guanyl_kin"/>
    <property type="match status" value="1"/>
</dbReference>
<organism evidence="8 9">
    <name type="scientific">Dimorphilus gyrociliatus</name>
    <dbReference type="NCBI Taxonomy" id="2664684"/>
    <lineage>
        <taxon>Eukaryota</taxon>
        <taxon>Metazoa</taxon>
        <taxon>Spiralia</taxon>
        <taxon>Lophotrochozoa</taxon>
        <taxon>Annelida</taxon>
        <taxon>Polychaeta</taxon>
        <taxon>Polychaeta incertae sedis</taxon>
        <taxon>Dinophilidae</taxon>
        <taxon>Dimorphilus</taxon>
    </lineage>
</organism>
<dbReference type="GO" id="GO:0005829">
    <property type="term" value="C:cytosol"/>
    <property type="evidence" value="ECO:0007669"/>
    <property type="project" value="TreeGrafter"/>
</dbReference>
<dbReference type="PROSITE" id="PS00856">
    <property type="entry name" value="GUANYLATE_KINASE_1"/>
    <property type="match status" value="1"/>
</dbReference>
<evidence type="ECO:0000256" key="4">
    <source>
        <dbReference type="ARBA" id="ARBA00022741"/>
    </source>
</evidence>
<keyword evidence="3" id="KW-0808">Transferase</keyword>
<dbReference type="FunFam" id="3.30.63.10:FF:000002">
    <property type="entry name" value="Guanylate kinase 1"/>
    <property type="match status" value="1"/>
</dbReference>
<dbReference type="InterPro" id="IPR020590">
    <property type="entry name" value="Guanylate_kinase_CS"/>
</dbReference>
<dbReference type="Gene3D" id="3.40.50.300">
    <property type="entry name" value="P-loop containing nucleotide triphosphate hydrolases"/>
    <property type="match status" value="1"/>
</dbReference>
<keyword evidence="6" id="KW-0067">ATP-binding</keyword>